<proteinExistence type="predicted"/>
<name>A0AAN6DUZ1_9EURO</name>
<dbReference type="AlphaFoldDB" id="A0AAN6DUZ1"/>
<organism evidence="1 2">
    <name type="scientific">Exophiala viscosa</name>
    <dbReference type="NCBI Taxonomy" id="2486360"/>
    <lineage>
        <taxon>Eukaryota</taxon>
        <taxon>Fungi</taxon>
        <taxon>Dikarya</taxon>
        <taxon>Ascomycota</taxon>
        <taxon>Pezizomycotina</taxon>
        <taxon>Eurotiomycetes</taxon>
        <taxon>Chaetothyriomycetidae</taxon>
        <taxon>Chaetothyriales</taxon>
        <taxon>Herpotrichiellaceae</taxon>
        <taxon>Exophiala</taxon>
    </lineage>
</organism>
<sequence length="409" mass="45226">MSEAVIGIRLYLYIPTKAKMCPKSTKKQSSSPSMALPNAPLVYINDPNEDRRYAHYLRDLIPNCTFIKLPGRDLLNNSLGTELDKLSVKVAEGLVGDGIVLLCECCPDSKPAQKIKTSKLFRAEAIRGGRNFVTVNLCLSESVAPAGNSGWGTNHLEMILGPKSTEDVAVEVYHWLFTAFTVQETLHLIPESEMLAVDKAFPDYEYSTIADNKAKSKNAKIQFVALITSRPVVKGQTLSWSVADRTGTANFYFQYRGEASKYTWEWCQALKVGDRRALPRMPMVEIKERKRVRVAKAPIRTVAAAISGVGHVVRAVGHGVVKLGELGKLGKSSEWIPEPDVVDGKKVDWADILKQQSADKVLRAEKAKKQVQAKVFNEKGEKVWADDDSVASTTAGGEEWVEEKAKDFV</sequence>
<reference evidence="1" key="1">
    <citation type="journal article" date="2022" name="bioRxiv">
        <title>Deciphering the potential niche of two novel black yeast fungi from a biological soil crust based on their genomes, phenotypes, and melanin regulation.</title>
        <authorList>
            <consortium name="DOE Joint Genome Institute"/>
            <person name="Carr E.C."/>
            <person name="Barton Q."/>
            <person name="Grambo S."/>
            <person name="Sullivan M."/>
            <person name="Renfro C.M."/>
            <person name="Kuo A."/>
            <person name="Pangilinan J."/>
            <person name="Lipzen A."/>
            <person name="Keymanesh K."/>
            <person name="Savage E."/>
            <person name="Barry K."/>
            <person name="Grigoriev I.V."/>
            <person name="Riekhof W.R."/>
            <person name="Harris S.S."/>
        </authorList>
    </citation>
    <scope>NUCLEOTIDE SEQUENCE</scope>
    <source>
        <strain evidence="1">JF 03-4F</strain>
    </source>
</reference>
<accession>A0AAN6DUZ1</accession>
<keyword evidence="2" id="KW-1185">Reference proteome</keyword>
<evidence type="ECO:0000313" key="2">
    <source>
        <dbReference type="Proteomes" id="UP001203852"/>
    </source>
</evidence>
<evidence type="ECO:0000313" key="1">
    <source>
        <dbReference type="EMBL" id="KAI1613260.1"/>
    </source>
</evidence>
<comment type="caution">
    <text evidence="1">The sequence shown here is derived from an EMBL/GenBank/DDBJ whole genome shotgun (WGS) entry which is preliminary data.</text>
</comment>
<gene>
    <name evidence="1" type="ORF">EDD36DRAFT_259824</name>
</gene>
<protein>
    <submittedName>
        <fullName evidence="1">Uncharacterized protein</fullName>
    </submittedName>
</protein>
<dbReference type="EMBL" id="MU404354">
    <property type="protein sequence ID" value="KAI1613260.1"/>
    <property type="molecule type" value="Genomic_DNA"/>
</dbReference>
<dbReference type="Proteomes" id="UP001203852">
    <property type="component" value="Unassembled WGS sequence"/>
</dbReference>